<protein>
    <submittedName>
        <fullName evidence="9">ATP-binding cassette domain-containing protein</fullName>
    </submittedName>
</protein>
<keyword evidence="2" id="KW-0813">Transport</keyword>
<feature type="domain" description="ABC transporter" evidence="8">
    <location>
        <begin position="16"/>
        <end position="426"/>
    </location>
</feature>
<evidence type="ECO:0000256" key="2">
    <source>
        <dbReference type="ARBA" id="ARBA00022448"/>
    </source>
</evidence>
<comment type="similarity">
    <text evidence="1">Belongs to the ABC transporter superfamily.</text>
</comment>
<dbReference type="AlphaFoldDB" id="A0A9D2G0Q7"/>
<dbReference type="InterPro" id="IPR027417">
    <property type="entry name" value="P-loop_NTPase"/>
</dbReference>
<dbReference type="InterPro" id="IPR003439">
    <property type="entry name" value="ABC_transporter-like_ATP-bd"/>
</dbReference>
<dbReference type="GO" id="GO:0055085">
    <property type="term" value="P:transmembrane transport"/>
    <property type="evidence" value="ECO:0007669"/>
    <property type="project" value="UniProtKB-ARBA"/>
</dbReference>
<reference evidence="9" key="2">
    <citation type="submission" date="2021-04" db="EMBL/GenBank/DDBJ databases">
        <authorList>
            <person name="Gilroy R."/>
        </authorList>
    </citation>
    <scope>NUCLEOTIDE SEQUENCE</scope>
    <source>
        <strain evidence="9">CHK169-4300</strain>
    </source>
</reference>
<dbReference type="InterPro" id="IPR003593">
    <property type="entry name" value="AAA+_ATPase"/>
</dbReference>
<dbReference type="Gene3D" id="3.40.50.300">
    <property type="entry name" value="P-loop containing nucleotide triphosphate hydrolases"/>
    <property type="match status" value="2"/>
</dbReference>
<dbReference type="InterPro" id="IPR013563">
    <property type="entry name" value="Oligopep_ABC_C"/>
</dbReference>
<dbReference type="GO" id="GO:0005524">
    <property type="term" value="F:ATP binding"/>
    <property type="evidence" value="ECO:0007669"/>
    <property type="project" value="UniProtKB-KW"/>
</dbReference>
<accession>A0A9D2G0Q7</accession>
<gene>
    <name evidence="9" type="ORF">H9808_00560</name>
</gene>
<dbReference type="EMBL" id="DXAZ01000007">
    <property type="protein sequence ID" value="HIZ70260.1"/>
    <property type="molecule type" value="Genomic_DNA"/>
</dbReference>
<evidence type="ECO:0000313" key="10">
    <source>
        <dbReference type="Proteomes" id="UP000824106"/>
    </source>
</evidence>
<keyword evidence="4 9" id="KW-0067">ATP-binding</keyword>
<dbReference type="Proteomes" id="UP000824106">
    <property type="component" value="Unassembled WGS sequence"/>
</dbReference>
<evidence type="ECO:0000256" key="1">
    <source>
        <dbReference type="ARBA" id="ARBA00005417"/>
    </source>
</evidence>
<keyword evidence="6" id="KW-0653">Protein transport</keyword>
<dbReference type="InterPro" id="IPR017871">
    <property type="entry name" value="ABC_transporter-like_CS"/>
</dbReference>
<keyword evidence="7" id="KW-0175">Coiled coil</keyword>
<evidence type="ECO:0000256" key="5">
    <source>
        <dbReference type="ARBA" id="ARBA00022856"/>
    </source>
</evidence>
<dbReference type="Pfam" id="PF08352">
    <property type="entry name" value="oligo_HPY"/>
    <property type="match status" value="1"/>
</dbReference>
<proteinExistence type="inferred from homology"/>
<dbReference type="InterPro" id="IPR050319">
    <property type="entry name" value="ABC_transp_ATP-bind"/>
</dbReference>
<dbReference type="PROSITE" id="PS00211">
    <property type="entry name" value="ABC_TRANSPORTER_1"/>
    <property type="match status" value="1"/>
</dbReference>
<keyword evidence="5" id="KW-0571">Peptide transport</keyword>
<comment type="caution">
    <text evidence="9">The sequence shown here is derived from an EMBL/GenBank/DDBJ whole genome shotgun (WGS) entry which is preliminary data.</text>
</comment>
<feature type="coiled-coil region" evidence="7">
    <location>
        <begin position="181"/>
        <end position="220"/>
    </location>
</feature>
<dbReference type="GO" id="GO:0015833">
    <property type="term" value="P:peptide transport"/>
    <property type="evidence" value="ECO:0007669"/>
    <property type="project" value="UniProtKB-KW"/>
</dbReference>
<evidence type="ECO:0000256" key="3">
    <source>
        <dbReference type="ARBA" id="ARBA00022741"/>
    </source>
</evidence>
<dbReference type="GO" id="GO:0015031">
    <property type="term" value="P:protein transport"/>
    <property type="evidence" value="ECO:0007669"/>
    <property type="project" value="UniProtKB-KW"/>
</dbReference>
<dbReference type="CDD" id="cd03257">
    <property type="entry name" value="ABC_NikE_OppD_transporters"/>
    <property type="match status" value="1"/>
</dbReference>
<evidence type="ECO:0000256" key="4">
    <source>
        <dbReference type="ARBA" id="ARBA00022840"/>
    </source>
</evidence>
<dbReference type="GO" id="GO:0016887">
    <property type="term" value="F:ATP hydrolysis activity"/>
    <property type="evidence" value="ECO:0007669"/>
    <property type="project" value="InterPro"/>
</dbReference>
<evidence type="ECO:0000256" key="7">
    <source>
        <dbReference type="SAM" id="Coils"/>
    </source>
</evidence>
<evidence type="ECO:0000313" key="9">
    <source>
        <dbReference type="EMBL" id="HIZ70260.1"/>
    </source>
</evidence>
<sequence length="497" mass="57607">MKKLMSIKNLQKYFPVKKKNFFQVGTEYVKANKDISVDIYEGEILGIVGESGCGKSTFGRTIIQLQRQTGGSTLYYGDTIENFMPSYVQTVYRHLPKISGDYDQDLNTIEKMEEELEDLSGAEKEKHFENLRLKKIEFDNTYGNTLRLVGGLVAHDDLKLVSTTLLNRYDAASTLAQYKRNLEFEKQKQEMNADYDEEEIDRLTQAIKDKEQILNEATAKVEELKTPLRGMTKFERFEKYLDDGIDLAALTEKETRLLRKDLQIIFQDPYSSLDPRLTVGDIIGEGLLIHKFFKSKRDPGYQEYILDIMEKCGLKAEFIHRYPHQFSGGQRQRIGIARALAVQPKFIVCDEAVSALDVSIQSQIINLLLDLREKNNLTYLFITHDLGVVRYISDRIGVMYFGHLVELGSAQEIFNNPKHPYTKELLNAIPTMEEDEEGLWDIEEEYDDFEFHYSKDGDHDPDWIEVAENHFVAVTLKDREAYYEKREEPLHEFVTSK</sequence>
<dbReference type="PROSITE" id="PS50893">
    <property type="entry name" value="ABC_TRANSPORTER_2"/>
    <property type="match status" value="1"/>
</dbReference>
<dbReference type="Pfam" id="PF00005">
    <property type="entry name" value="ABC_tran"/>
    <property type="match status" value="2"/>
</dbReference>
<organism evidence="9 10">
    <name type="scientific">Candidatus Atopostipes pullistercoris</name>
    <dbReference type="NCBI Taxonomy" id="2838467"/>
    <lineage>
        <taxon>Bacteria</taxon>
        <taxon>Bacillati</taxon>
        <taxon>Bacillota</taxon>
        <taxon>Bacilli</taxon>
        <taxon>Lactobacillales</taxon>
        <taxon>Carnobacteriaceae</taxon>
        <taxon>Atopostipes</taxon>
    </lineage>
</organism>
<name>A0A9D2G0Q7_9LACT</name>
<keyword evidence="3" id="KW-0547">Nucleotide-binding</keyword>
<dbReference type="SUPFAM" id="SSF52540">
    <property type="entry name" value="P-loop containing nucleoside triphosphate hydrolases"/>
    <property type="match status" value="1"/>
</dbReference>
<evidence type="ECO:0000259" key="8">
    <source>
        <dbReference type="PROSITE" id="PS50893"/>
    </source>
</evidence>
<dbReference type="PANTHER" id="PTHR43776">
    <property type="entry name" value="TRANSPORT ATP-BINDING PROTEIN"/>
    <property type="match status" value="1"/>
</dbReference>
<reference evidence="9" key="1">
    <citation type="journal article" date="2021" name="PeerJ">
        <title>Extensive microbial diversity within the chicken gut microbiome revealed by metagenomics and culture.</title>
        <authorList>
            <person name="Gilroy R."/>
            <person name="Ravi A."/>
            <person name="Getino M."/>
            <person name="Pursley I."/>
            <person name="Horton D.L."/>
            <person name="Alikhan N.F."/>
            <person name="Baker D."/>
            <person name="Gharbi K."/>
            <person name="Hall N."/>
            <person name="Watson M."/>
            <person name="Adriaenssens E.M."/>
            <person name="Foster-Nyarko E."/>
            <person name="Jarju S."/>
            <person name="Secka A."/>
            <person name="Antonio M."/>
            <person name="Oren A."/>
            <person name="Chaudhuri R.R."/>
            <person name="La Ragione R."/>
            <person name="Hildebrand F."/>
            <person name="Pallen M.J."/>
        </authorList>
    </citation>
    <scope>NUCLEOTIDE SEQUENCE</scope>
    <source>
        <strain evidence="9">CHK169-4300</strain>
    </source>
</reference>
<dbReference type="SMART" id="SM00382">
    <property type="entry name" value="AAA"/>
    <property type="match status" value="1"/>
</dbReference>
<dbReference type="NCBIfam" id="TIGR01727">
    <property type="entry name" value="oligo_HPY"/>
    <property type="match status" value="1"/>
</dbReference>
<evidence type="ECO:0000256" key="6">
    <source>
        <dbReference type="ARBA" id="ARBA00022927"/>
    </source>
</evidence>